<protein>
    <recommendedName>
        <fullName evidence="3">Type II secretion system protein</fullName>
    </recommendedName>
</protein>
<gene>
    <name evidence="1" type="ORF">E4O92_14865</name>
</gene>
<dbReference type="EMBL" id="SPUM01000102">
    <property type="protein sequence ID" value="TFW30988.1"/>
    <property type="molecule type" value="Genomic_DNA"/>
</dbReference>
<accession>A0A4Y9T0G9</accession>
<reference evidence="1 2" key="1">
    <citation type="submission" date="2019-03" db="EMBL/GenBank/DDBJ databases">
        <title>Draft genome of Massilia hortus sp. nov., a novel bacterial species of the Oxalobacteraceae family.</title>
        <authorList>
            <person name="Peta V."/>
            <person name="Raths R."/>
            <person name="Bucking H."/>
        </authorList>
    </citation>
    <scope>NUCLEOTIDE SEQUENCE [LARGE SCALE GENOMIC DNA]</scope>
    <source>
        <strain evidence="1 2">ONC3</strain>
    </source>
</reference>
<name>A0A4Y9T0G9_9BURK</name>
<evidence type="ECO:0008006" key="3">
    <source>
        <dbReference type="Google" id="ProtNLM"/>
    </source>
</evidence>
<dbReference type="Proteomes" id="UP000297258">
    <property type="component" value="Unassembled WGS sequence"/>
</dbReference>
<evidence type="ECO:0000313" key="2">
    <source>
        <dbReference type="Proteomes" id="UP000297258"/>
    </source>
</evidence>
<dbReference type="AlphaFoldDB" id="A0A4Y9T0G9"/>
<evidence type="ECO:0000313" key="1">
    <source>
        <dbReference type="EMBL" id="TFW30988.1"/>
    </source>
</evidence>
<dbReference type="RefSeq" id="WP_135190518.1">
    <property type="nucleotide sequence ID" value="NZ_SPUM01000102.1"/>
</dbReference>
<proteinExistence type="predicted"/>
<dbReference type="OrthoDB" id="5405523at2"/>
<sequence length="172" mass="18825">MTNRPTRKPGGFSRFEFAVAAALFGVLVAVFAGRVWYYQAEAERVAVKQLVGTVRIALQVRAAQLLAAGGEQALRQLADENPIAWLSHKPTNYAGEYDGLPPAGLPSGSWFFDRADRSLVYLPHRDESFSDETSRFLKFKVKFLSSPSASRGNAAQGVVFDQVSGQAIMNID</sequence>
<organism evidence="1 2">
    <name type="scientific">Massilia horti</name>
    <dbReference type="NCBI Taxonomy" id="2562153"/>
    <lineage>
        <taxon>Bacteria</taxon>
        <taxon>Pseudomonadati</taxon>
        <taxon>Pseudomonadota</taxon>
        <taxon>Betaproteobacteria</taxon>
        <taxon>Burkholderiales</taxon>
        <taxon>Oxalobacteraceae</taxon>
        <taxon>Telluria group</taxon>
        <taxon>Massilia</taxon>
    </lineage>
</organism>
<keyword evidence="2" id="KW-1185">Reference proteome</keyword>
<comment type="caution">
    <text evidence="1">The sequence shown here is derived from an EMBL/GenBank/DDBJ whole genome shotgun (WGS) entry which is preliminary data.</text>
</comment>